<evidence type="ECO:0000256" key="2">
    <source>
        <dbReference type="ARBA" id="ARBA00022603"/>
    </source>
</evidence>
<keyword evidence="7" id="KW-1185">Reference proteome</keyword>
<sequence>MPTIPPKRARLAENERHPERARVTENERHPESARVTENERHLEPARPAENEPHRYRQAAESFGSDAERYDRARPRYPEAMVDRIVAASPGPDVLDVGVGTGIEARQFQAAGCKVLGVEPDARMADFARRGGAKVEVATFEDWDPAGRHFDAVIAGQSWHWVDPVVGAAKAARVLRPGGRLAAFWNVGQPPPEATEAFAAVYGRVVPDSLAARGYRKAMSALDGYAVLFGKAADGMKQAGAFGDPEQWRFDWERDYTTDEWLDQLPTQGGLSQIPPAKLAEVLVGIGAAVDAMGGGFTMHYTAVVITATRTAPA</sequence>
<dbReference type="PANTHER" id="PTHR44942:SF4">
    <property type="entry name" value="METHYLTRANSFERASE TYPE 11 DOMAIN-CONTAINING PROTEIN"/>
    <property type="match status" value="1"/>
</dbReference>
<dbReference type="InterPro" id="IPR013216">
    <property type="entry name" value="Methyltransf_11"/>
</dbReference>
<keyword evidence="3" id="KW-0808">Transferase</keyword>
<dbReference type="PANTHER" id="PTHR44942">
    <property type="entry name" value="METHYLTRANSF_11 DOMAIN-CONTAINING PROTEIN"/>
    <property type="match status" value="1"/>
</dbReference>
<evidence type="ECO:0000313" key="6">
    <source>
        <dbReference type="EMBL" id="GAA2697840.1"/>
    </source>
</evidence>
<gene>
    <name evidence="6" type="ORF">GCM10010412_093060</name>
</gene>
<feature type="region of interest" description="Disordered" evidence="4">
    <location>
        <begin position="1"/>
        <end position="69"/>
    </location>
</feature>
<feature type="compositionally biased region" description="Basic and acidic residues" evidence="4">
    <location>
        <begin position="10"/>
        <end position="54"/>
    </location>
</feature>
<evidence type="ECO:0000259" key="5">
    <source>
        <dbReference type="Pfam" id="PF08241"/>
    </source>
</evidence>
<dbReference type="GO" id="GO:0032259">
    <property type="term" value="P:methylation"/>
    <property type="evidence" value="ECO:0007669"/>
    <property type="project" value="UniProtKB-KW"/>
</dbReference>
<evidence type="ECO:0000256" key="3">
    <source>
        <dbReference type="ARBA" id="ARBA00022679"/>
    </source>
</evidence>
<dbReference type="SUPFAM" id="SSF53335">
    <property type="entry name" value="S-adenosyl-L-methionine-dependent methyltransferases"/>
    <property type="match status" value="1"/>
</dbReference>
<dbReference type="Pfam" id="PF08241">
    <property type="entry name" value="Methyltransf_11"/>
    <property type="match status" value="1"/>
</dbReference>
<accession>A0ABN3TC98</accession>
<keyword evidence="2 6" id="KW-0489">Methyltransferase</keyword>
<dbReference type="GO" id="GO:0008168">
    <property type="term" value="F:methyltransferase activity"/>
    <property type="evidence" value="ECO:0007669"/>
    <property type="project" value="UniProtKB-KW"/>
</dbReference>
<comment type="caution">
    <text evidence="6">The sequence shown here is derived from an EMBL/GenBank/DDBJ whole genome shotgun (WGS) entry which is preliminary data.</text>
</comment>
<evidence type="ECO:0000313" key="7">
    <source>
        <dbReference type="Proteomes" id="UP001501666"/>
    </source>
</evidence>
<dbReference type="Proteomes" id="UP001501666">
    <property type="component" value="Unassembled WGS sequence"/>
</dbReference>
<dbReference type="EMBL" id="BAAATE010000049">
    <property type="protein sequence ID" value="GAA2697840.1"/>
    <property type="molecule type" value="Genomic_DNA"/>
</dbReference>
<dbReference type="InterPro" id="IPR051052">
    <property type="entry name" value="Diverse_substrate_MTase"/>
</dbReference>
<reference evidence="6 7" key="1">
    <citation type="journal article" date="2019" name="Int. J. Syst. Evol. Microbiol.">
        <title>The Global Catalogue of Microorganisms (GCM) 10K type strain sequencing project: providing services to taxonomists for standard genome sequencing and annotation.</title>
        <authorList>
            <consortium name="The Broad Institute Genomics Platform"/>
            <consortium name="The Broad Institute Genome Sequencing Center for Infectious Disease"/>
            <person name="Wu L."/>
            <person name="Ma J."/>
        </authorList>
    </citation>
    <scope>NUCLEOTIDE SEQUENCE [LARGE SCALE GENOMIC DNA]</scope>
    <source>
        <strain evidence="6 7">JCM 6835</strain>
    </source>
</reference>
<protein>
    <submittedName>
        <fullName evidence="6">Class I SAM-dependent methyltransferase</fullName>
    </submittedName>
</protein>
<feature type="domain" description="Methyltransferase type 11" evidence="5">
    <location>
        <begin position="94"/>
        <end position="181"/>
    </location>
</feature>
<proteinExistence type="inferred from homology"/>
<name>A0ABN3TC98_9ACTN</name>
<dbReference type="Gene3D" id="3.40.50.150">
    <property type="entry name" value="Vaccinia Virus protein VP39"/>
    <property type="match status" value="1"/>
</dbReference>
<evidence type="ECO:0000256" key="4">
    <source>
        <dbReference type="SAM" id="MobiDB-lite"/>
    </source>
</evidence>
<organism evidence="6 7">
    <name type="scientific">Nonomuraea recticatena</name>
    <dbReference type="NCBI Taxonomy" id="46178"/>
    <lineage>
        <taxon>Bacteria</taxon>
        <taxon>Bacillati</taxon>
        <taxon>Actinomycetota</taxon>
        <taxon>Actinomycetes</taxon>
        <taxon>Streptosporangiales</taxon>
        <taxon>Streptosporangiaceae</taxon>
        <taxon>Nonomuraea</taxon>
    </lineage>
</organism>
<dbReference type="InterPro" id="IPR029063">
    <property type="entry name" value="SAM-dependent_MTases_sf"/>
</dbReference>
<dbReference type="CDD" id="cd02440">
    <property type="entry name" value="AdoMet_MTases"/>
    <property type="match status" value="1"/>
</dbReference>
<evidence type="ECO:0000256" key="1">
    <source>
        <dbReference type="ARBA" id="ARBA00008361"/>
    </source>
</evidence>
<comment type="similarity">
    <text evidence="1">Belongs to the methyltransferase superfamily.</text>
</comment>